<dbReference type="Gene3D" id="3.40.50.150">
    <property type="entry name" value="Vaccinia Virus protein VP39"/>
    <property type="match status" value="1"/>
</dbReference>
<keyword evidence="4 6" id="KW-0949">S-adenosyl-L-methionine</keyword>
<dbReference type="EC" id="2.1.1.37" evidence="1"/>
<feature type="region of interest" description="Disordered" evidence="7">
    <location>
        <begin position="1"/>
        <end position="31"/>
    </location>
</feature>
<dbReference type="AlphaFoldDB" id="G0HHS8"/>
<reference evidence="8 9" key="1">
    <citation type="journal article" date="2011" name="BMC Genomics">
        <title>Complete genome sequence of Corynebacterium variabile DSM 44702 isolated from the surface of smear-ripened cheeses and insights into cheese ripening and flavor generation.</title>
        <authorList>
            <person name="Schroeder J."/>
            <person name="Maus I."/>
            <person name="Trost E."/>
            <person name="Tauch A."/>
        </authorList>
    </citation>
    <scope>NUCLEOTIDE SEQUENCE [LARGE SCALE GENOMIC DNA]</scope>
    <source>
        <strain evidence="9">DSM 44702 / JCM 12073 / NCIMB 30131</strain>
    </source>
</reference>
<dbReference type="InterPro" id="IPR050390">
    <property type="entry name" value="C5-Methyltransferase"/>
</dbReference>
<keyword evidence="3 6" id="KW-0808">Transferase</keyword>
<dbReference type="SUPFAM" id="SSF53335">
    <property type="entry name" value="S-adenosyl-L-methionine-dependent methyltransferases"/>
    <property type="match status" value="1"/>
</dbReference>
<dbReference type="PRINTS" id="PR00105">
    <property type="entry name" value="C5METTRFRASE"/>
</dbReference>
<dbReference type="GO" id="GO:0009307">
    <property type="term" value="P:DNA restriction-modification system"/>
    <property type="evidence" value="ECO:0007669"/>
    <property type="project" value="UniProtKB-KW"/>
</dbReference>
<dbReference type="GO" id="GO:0003677">
    <property type="term" value="F:DNA binding"/>
    <property type="evidence" value="ECO:0007669"/>
    <property type="project" value="TreeGrafter"/>
</dbReference>
<evidence type="ECO:0000256" key="4">
    <source>
        <dbReference type="ARBA" id="ARBA00022691"/>
    </source>
</evidence>
<evidence type="ECO:0000256" key="5">
    <source>
        <dbReference type="ARBA" id="ARBA00022747"/>
    </source>
</evidence>
<comment type="similarity">
    <text evidence="6">Belongs to the class I-like SAM-binding methyltransferase superfamily. C5-methyltransferase family.</text>
</comment>
<protein>
    <recommendedName>
        <fullName evidence="1">DNA (cytosine-5-)-methyltransferase</fullName>
        <ecNumber evidence="1">2.1.1.37</ecNumber>
    </recommendedName>
</protein>
<evidence type="ECO:0000256" key="3">
    <source>
        <dbReference type="ARBA" id="ARBA00022679"/>
    </source>
</evidence>
<evidence type="ECO:0000256" key="2">
    <source>
        <dbReference type="ARBA" id="ARBA00022603"/>
    </source>
</evidence>
<evidence type="ECO:0000256" key="1">
    <source>
        <dbReference type="ARBA" id="ARBA00011975"/>
    </source>
</evidence>
<dbReference type="STRING" id="858619.CVAR_2693"/>
<accession>G0HHS8</accession>
<name>G0HHS8_CORVD</name>
<feature type="compositionally biased region" description="Basic and acidic residues" evidence="7">
    <location>
        <begin position="16"/>
        <end position="26"/>
    </location>
</feature>
<organism evidence="8 9">
    <name type="scientific">Corynebacterium variabile (strain DSM 44702 / CIP 107183 / JCM 12073 / NCIMB 30131)</name>
    <name type="common">Corynebacterium mooreparkense</name>
    <dbReference type="NCBI Taxonomy" id="858619"/>
    <lineage>
        <taxon>Bacteria</taxon>
        <taxon>Bacillati</taxon>
        <taxon>Actinomycetota</taxon>
        <taxon>Actinomycetes</taxon>
        <taxon>Mycobacteriales</taxon>
        <taxon>Corynebacteriaceae</taxon>
        <taxon>Corynebacterium</taxon>
    </lineage>
</organism>
<evidence type="ECO:0000313" key="8">
    <source>
        <dbReference type="EMBL" id="AEK38032.1"/>
    </source>
</evidence>
<sequence>MSRFGNRRQRPPSCKAEPHGKADQRRRSCPHSRHAACVPQRHVYTACMTLTKGPIVWSFFSGAMGLDLGLEETGWEPSLAVEIDARFCETISRNKPDLDIINSDVAELTGEALFARTGENQVDLMVGGPPCQSFSTGGKRAALSDSRGNAIFEYLRLISEVRPRAFVLENVANLVTAAIKHRPIAERPGKSWNLSSYSEANRPLKLDGISHDGPPPLTEDELSGSAIRHLLSTAVADLGYQVKFQVLDASDFGAPQRRLRFVMIGMRDNTPPDFIGPTHGVEQTPQVTVRDAIGDLVDNPGPGALYSERTRRYFSLVPEGGNWRSLPEDVAREAMGERSYNAGGGKTGFFRRLQWEAQSPTITGKPNRKGSAMCHPSDTRPLSVHECARIQGFPDDWEIVGSVADQYTQIGNAVPVALGRAIGMTLNEPALPKSEIDHDQMLNVAVDRLRASARNKRSRRKTGV</sequence>
<dbReference type="InterPro" id="IPR031303">
    <property type="entry name" value="C5_meth_CS"/>
</dbReference>
<dbReference type="KEGG" id="cva:CVAR_2693"/>
<dbReference type="PANTHER" id="PTHR10629">
    <property type="entry name" value="CYTOSINE-SPECIFIC METHYLTRANSFERASE"/>
    <property type="match status" value="1"/>
</dbReference>
<dbReference type="PROSITE" id="PS00095">
    <property type="entry name" value="C5_MTASE_2"/>
    <property type="match status" value="1"/>
</dbReference>
<evidence type="ECO:0000256" key="7">
    <source>
        <dbReference type="SAM" id="MobiDB-lite"/>
    </source>
</evidence>
<feature type="active site" evidence="6">
    <location>
        <position position="131"/>
    </location>
</feature>
<dbReference type="Pfam" id="PF00145">
    <property type="entry name" value="DNA_methylase"/>
    <property type="match status" value="2"/>
</dbReference>
<proteinExistence type="inferred from homology"/>
<feature type="compositionally biased region" description="Basic residues" evidence="7">
    <location>
        <begin position="1"/>
        <end position="10"/>
    </location>
</feature>
<evidence type="ECO:0000256" key="6">
    <source>
        <dbReference type="PROSITE-ProRule" id="PRU01016"/>
    </source>
</evidence>
<gene>
    <name evidence="8" type="ordered locus">CVAR_2693</name>
</gene>
<keyword evidence="5" id="KW-0680">Restriction system</keyword>
<dbReference type="eggNOG" id="COG0270">
    <property type="taxonomic scope" value="Bacteria"/>
</dbReference>
<dbReference type="Gene3D" id="3.90.120.10">
    <property type="entry name" value="DNA Methylase, subunit A, domain 2"/>
    <property type="match status" value="1"/>
</dbReference>
<dbReference type="Proteomes" id="UP000006659">
    <property type="component" value="Chromosome"/>
</dbReference>
<dbReference type="GO" id="GO:0044027">
    <property type="term" value="P:negative regulation of gene expression via chromosomal CpG island methylation"/>
    <property type="evidence" value="ECO:0007669"/>
    <property type="project" value="TreeGrafter"/>
</dbReference>
<dbReference type="GO" id="GO:0032259">
    <property type="term" value="P:methylation"/>
    <property type="evidence" value="ECO:0007669"/>
    <property type="project" value="UniProtKB-KW"/>
</dbReference>
<dbReference type="InterPro" id="IPR029063">
    <property type="entry name" value="SAM-dependent_MTases_sf"/>
</dbReference>
<dbReference type="GO" id="GO:0003886">
    <property type="term" value="F:DNA (cytosine-5-)-methyltransferase activity"/>
    <property type="evidence" value="ECO:0007669"/>
    <property type="project" value="UniProtKB-EC"/>
</dbReference>
<dbReference type="HOGENOM" id="CLU_006958_2_0_11"/>
<dbReference type="EMBL" id="CP002917">
    <property type="protein sequence ID" value="AEK38032.1"/>
    <property type="molecule type" value="Genomic_DNA"/>
</dbReference>
<keyword evidence="2 6" id="KW-0489">Methyltransferase</keyword>
<dbReference type="PANTHER" id="PTHR10629:SF52">
    <property type="entry name" value="DNA (CYTOSINE-5)-METHYLTRANSFERASE 1"/>
    <property type="match status" value="1"/>
</dbReference>
<dbReference type="REBASE" id="38197">
    <property type="entry name" value="M.Cva44702ORF2693P"/>
</dbReference>
<dbReference type="InterPro" id="IPR001525">
    <property type="entry name" value="C5_MeTfrase"/>
</dbReference>
<dbReference type="PROSITE" id="PS51679">
    <property type="entry name" value="SAM_MT_C5"/>
    <property type="match status" value="1"/>
</dbReference>
<evidence type="ECO:0000313" key="9">
    <source>
        <dbReference type="Proteomes" id="UP000006659"/>
    </source>
</evidence>